<dbReference type="AlphaFoldDB" id="A0A365H7K5"/>
<dbReference type="Proteomes" id="UP000251891">
    <property type="component" value="Unassembled WGS sequence"/>
</dbReference>
<name>A0A365H7K5_9ACTN</name>
<dbReference type="RefSeq" id="WP_111865352.1">
    <property type="nucleotide sequence ID" value="NZ_QLYX01000004.1"/>
</dbReference>
<accession>A0A365H7K5</accession>
<evidence type="ECO:0008006" key="3">
    <source>
        <dbReference type="Google" id="ProtNLM"/>
    </source>
</evidence>
<sequence length="504" mass="55041">MLSRLRRTRSSDPSIYEHLRAHLPDTGPGLLPGGETLPDDEKGALWAPGARDGVLTHHWAGSADPGEVDEVYTALVTAIENRATAPALVDTVAPLRVIALVDPLMGRVRSAGIDPDRAYRLGRWLALNARRREAVKLGISLLGLFDADHHRAELMVLGRHDEFTLFAAVALVNQPGGGEDELWELARSVTGWGRVHLVEQLANSKRPEILDWIVRGGFRNDVSHAYLAGIAAESGGLAGRLAVADADAELLHAAGDILTALCEQNGPMRGMPDYADGERAARLFLEHLQTRAEDLRHFLAVAALREYAAEHWPALPPACDAVLGQPNWPDLARAGLDSADPAEFQRADRACRFLGIPTLHVHLRRLRADPYDVRGWYSAMHQVEARTIDEVLELAMKLLPLAEIGSGTGEATGVGEEYAPHRCLDAFLPALGDWPGRGWPLVAAGLGCPVPRLRTMAARTMSVWGRATWPPPAELALRNAFAVEPDLELRELMQRVLDDRPLDE</sequence>
<gene>
    <name evidence="1" type="ORF">DPM19_10040</name>
</gene>
<keyword evidence="2" id="KW-1185">Reference proteome</keyword>
<evidence type="ECO:0000313" key="1">
    <source>
        <dbReference type="EMBL" id="RAY15067.1"/>
    </source>
</evidence>
<evidence type="ECO:0000313" key="2">
    <source>
        <dbReference type="Proteomes" id="UP000251891"/>
    </source>
</evidence>
<dbReference type="OrthoDB" id="8402552at2"/>
<organism evidence="1 2">
    <name type="scientific">Actinomadura craniellae</name>
    <dbReference type="NCBI Taxonomy" id="2231787"/>
    <lineage>
        <taxon>Bacteria</taxon>
        <taxon>Bacillati</taxon>
        <taxon>Actinomycetota</taxon>
        <taxon>Actinomycetes</taxon>
        <taxon>Streptosporangiales</taxon>
        <taxon>Thermomonosporaceae</taxon>
        <taxon>Actinomadura</taxon>
    </lineage>
</organism>
<protein>
    <recommendedName>
        <fullName evidence="3">Limonene hydroxylase</fullName>
    </recommendedName>
</protein>
<reference evidence="1 2" key="1">
    <citation type="submission" date="2018-06" db="EMBL/GenBank/DDBJ databases">
        <title>Actinomadura craniellae sp. nov. isolated from marine sponge Craniella sp.</title>
        <authorList>
            <person name="Li L."/>
            <person name="Xu Q.H."/>
            <person name="Lin H.W."/>
            <person name="Lu Y.H."/>
        </authorList>
    </citation>
    <scope>NUCLEOTIDE SEQUENCE [LARGE SCALE GENOMIC DNA]</scope>
    <source>
        <strain evidence="1 2">LHW63021</strain>
    </source>
</reference>
<proteinExistence type="predicted"/>
<dbReference type="EMBL" id="QLYX01000004">
    <property type="protein sequence ID" value="RAY15067.1"/>
    <property type="molecule type" value="Genomic_DNA"/>
</dbReference>
<comment type="caution">
    <text evidence="1">The sequence shown here is derived from an EMBL/GenBank/DDBJ whole genome shotgun (WGS) entry which is preliminary data.</text>
</comment>